<dbReference type="InterPro" id="IPR029058">
    <property type="entry name" value="AB_hydrolase_fold"/>
</dbReference>
<organism evidence="3 4">
    <name type="scientific">Cutaneotrichosporon oleaginosum</name>
    <dbReference type="NCBI Taxonomy" id="879819"/>
    <lineage>
        <taxon>Eukaryota</taxon>
        <taxon>Fungi</taxon>
        <taxon>Dikarya</taxon>
        <taxon>Basidiomycota</taxon>
        <taxon>Agaricomycotina</taxon>
        <taxon>Tremellomycetes</taxon>
        <taxon>Trichosporonales</taxon>
        <taxon>Trichosporonaceae</taxon>
        <taxon>Cutaneotrichosporon</taxon>
    </lineage>
</organism>
<evidence type="ECO:0000256" key="1">
    <source>
        <dbReference type="SAM" id="Phobius"/>
    </source>
</evidence>
<name>A0A0J1B9F4_9TREE</name>
<dbReference type="GO" id="GO:0005789">
    <property type="term" value="C:endoplasmic reticulum membrane"/>
    <property type="evidence" value="ECO:0007669"/>
    <property type="project" value="TreeGrafter"/>
</dbReference>
<accession>A0A0J1B9F4</accession>
<proteinExistence type="predicted"/>
<dbReference type="PANTHER" id="PTHR12277:SF194">
    <property type="entry name" value="FI04476P"/>
    <property type="match status" value="1"/>
</dbReference>
<reference evidence="3 4" key="1">
    <citation type="submission" date="2015-03" db="EMBL/GenBank/DDBJ databases">
        <title>Genomics and transcriptomics of the oil-accumulating basidiomycete yeast T. oleaginosus allow insights into substrate utilization and the diverse evolutionary trajectories of mating systems in fungi.</title>
        <authorList>
            <consortium name="DOE Joint Genome Institute"/>
            <person name="Kourist R."/>
            <person name="Kracht O."/>
            <person name="Bracharz F."/>
            <person name="Lipzen A."/>
            <person name="Nolan M."/>
            <person name="Ohm R."/>
            <person name="Grigoriev I."/>
            <person name="Sun S."/>
            <person name="Heitman J."/>
            <person name="Bruck T."/>
            <person name="Nowrousian M."/>
        </authorList>
    </citation>
    <scope>NUCLEOTIDE SEQUENCE [LARGE SCALE GENOMIC DNA]</scope>
    <source>
        <strain evidence="3 4">IBC0246</strain>
    </source>
</reference>
<protein>
    <submittedName>
        <fullName evidence="3">Alpha/beta-hydrolase</fullName>
    </submittedName>
</protein>
<keyword evidence="1" id="KW-1133">Transmembrane helix</keyword>
<dbReference type="STRING" id="879819.A0A0J1B9F4"/>
<dbReference type="Proteomes" id="UP000053611">
    <property type="component" value="Unassembled WGS sequence"/>
</dbReference>
<dbReference type="Pfam" id="PF00561">
    <property type="entry name" value="Abhydrolase_1"/>
    <property type="match status" value="1"/>
</dbReference>
<dbReference type="SUPFAM" id="SSF53474">
    <property type="entry name" value="alpha/beta-Hydrolases"/>
    <property type="match status" value="1"/>
</dbReference>
<evidence type="ECO:0000259" key="2">
    <source>
        <dbReference type="Pfam" id="PF00561"/>
    </source>
</evidence>
<keyword evidence="1" id="KW-0812">Transmembrane</keyword>
<dbReference type="GO" id="GO:0047372">
    <property type="term" value="F:monoacylglycerol lipase activity"/>
    <property type="evidence" value="ECO:0007669"/>
    <property type="project" value="TreeGrafter"/>
</dbReference>
<evidence type="ECO:0000313" key="3">
    <source>
        <dbReference type="EMBL" id="KLT44459.1"/>
    </source>
</evidence>
<dbReference type="GO" id="GO:0006660">
    <property type="term" value="P:phosphatidylserine catabolic process"/>
    <property type="evidence" value="ECO:0007669"/>
    <property type="project" value="TreeGrafter"/>
</dbReference>
<feature type="transmembrane region" description="Helical" evidence="1">
    <location>
        <begin position="12"/>
        <end position="34"/>
    </location>
</feature>
<dbReference type="RefSeq" id="XP_018280950.1">
    <property type="nucleotide sequence ID" value="XM_018422455.1"/>
</dbReference>
<evidence type="ECO:0000313" key="4">
    <source>
        <dbReference type="Proteomes" id="UP000053611"/>
    </source>
</evidence>
<dbReference type="EMBL" id="KQ087187">
    <property type="protein sequence ID" value="KLT44459.1"/>
    <property type="molecule type" value="Genomic_DNA"/>
</dbReference>
<dbReference type="GO" id="GO:0052651">
    <property type="term" value="P:monoacylglycerol catabolic process"/>
    <property type="evidence" value="ECO:0007669"/>
    <property type="project" value="TreeGrafter"/>
</dbReference>
<feature type="domain" description="AB hydrolase-1" evidence="2">
    <location>
        <begin position="114"/>
        <end position="228"/>
    </location>
</feature>
<sequence length="379" mass="41311">MSSAQTLLRRAQFLPLLLGGLYGVVLLLATVPWVQRELTYLHWIRFPFFPKYDAPHAYGLAPFKTRNFAISTPDGETLGAWHVLPNSYYMKQAPFPPQSDLSEDVFANAFGARPTVLYFHGNAATRAAPHRVRTYAALSSVLDLNVVAVDYRGFADSSGEPSEEGLKVDARAAYDWIAKQVKAAGKGVPEKQIILMGHSLGTGVASALTGLLADDRIVPKALVLITPFSSIPDLLSSFYLFGVIPLLSPLGHFPSIQNFFKSLISVRFNSVEALSRTLAPTLIVHTKADKVVPHSHSAAIFESLVAPNGTEAGIPKPFVLDYKGWGTLRISNPRGRQVIWWEGDFGGHDEVGWAEGTMDLIADIAKLNIPSDGPSYISL</sequence>
<keyword evidence="3" id="KW-0378">Hydrolase</keyword>
<dbReference type="GeneID" id="28983058"/>
<dbReference type="Gene3D" id="3.40.50.1820">
    <property type="entry name" value="alpha/beta hydrolase"/>
    <property type="match status" value="1"/>
</dbReference>
<dbReference type="AlphaFoldDB" id="A0A0J1B9F4"/>
<dbReference type="InterPro" id="IPR000073">
    <property type="entry name" value="AB_hydrolase_1"/>
</dbReference>
<dbReference type="OrthoDB" id="446723at2759"/>
<dbReference type="GO" id="GO:0004622">
    <property type="term" value="F:phosphatidylcholine lysophospholipase activity"/>
    <property type="evidence" value="ECO:0007669"/>
    <property type="project" value="TreeGrafter"/>
</dbReference>
<dbReference type="PANTHER" id="PTHR12277">
    <property type="entry name" value="ALPHA/BETA HYDROLASE DOMAIN-CONTAINING PROTEIN"/>
    <property type="match status" value="1"/>
</dbReference>
<keyword evidence="4" id="KW-1185">Reference proteome</keyword>
<gene>
    <name evidence="3" type="ORF">CC85DRAFT_283681</name>
</gene>
<keyword evidence="1" id="KW-0472">Membrane</keyword>